<dbReference type="Proteomes" id="UP000275865">
    <property type="component" value="Unassembled WGS sequence"/>
</dbReference>
<feature type="region of interest" description="Disordered" evidence="1">
    <location>
        <begin position="222"/>
        <end position="242"/>
    </location>
</feature>
<evidence type="ECO:0000313" key="3">
    <source>
        <dbReference type="Proteomes" id="UP000275865"/>
    </source>
</evidence>
<sequence length="259" mass="25062">MFPRGAGTFLAAFFAGARFPTVSFFAAVAFLAGVVSFGAVACFGVSAAGPTAFAVSAAFVLPIARFAVPAAFLVPAARFAIPAAGSTAFGVSAAGSPVSAGVSRADTASGRAVAAPVPADRSASVAGAAMVAGGLDFPAVARRGTGGGAGSSGSGGWNSTAGAAFARRDLFGFAEGGAGSEAAGGSSGGVKVASGKRRRAPSAGSRRVGSLGGCSCISMERSREHAAAQRGSTARRRPDGVAEEVALPPMGAALYPRAR</sequence>
<protein>
    <submittedName>
        <fullName evidence="2">Uncharacterized protein</fullName>
    </submittedName>
</protein>
<evidence type="ECO:0000256" key="1">
    <source>
        <dbReference type="SAM" id="MobiDB-lite"/>
    </source>
</evidence>
<accession>A0A3A9XX11</accession>
<gene>
    <name evidence="2" type="ORF">D7044_22795</name>
</gene>
<dbReference type="AlphaFoldDB" id="A0A3A9XX11"/>
<feature type="compositionally biased region" description="Low complexity" evidence="1">
    <location>
        <begin position="180"/>
        <end position="193"/>
    </location>
</feature>
<comment type="caution">
    <text evidence="2">The sequence shown here is derived from an EMBL/GenBank/DDBJ whole genome shotgun (WGS) entry which is preliminary data.</text>
</comment>
<feature type="region of interest" description="Disordered" evidence="1">
    <location>
        <begin position="180"/>
        <end position="210"/>
    </location>
</feature>
<name>A0A3A9XX11_9ACTN</name>
<dbReference type="EMBL" id="RAZT01000011">
    <property type="protein sequence ID" value="RKN29658.1"/>
    <property type="molecule type" value="Genomic_DNA"/>
</dbReference>
<organism evidence="2 3">
    <name type="scientific">Micromonospora musae</name>
    <dbReference type="NCBI Taxonomy" id="1894970"/>
    <lineage>
        <taxon>Bacteria</taxon>
        <taxon>Bacillati</taxon>
        <taxon>Actinomycetota</taxon>
        <taxon>Actinomycetes</taxon>
        <taxon>Micromonosporales</taxon>
        <taxon>Micromonosporaceae</taxon>
        <taxon>Micromonospora</taxon>
    </lineage>
</organism>
<evidence type="ECO:0000313" key="2">
    <source>
        <dbReference type="EMBL" id="RKN29658.1"/>
    </source>
</evidence>
<reference evidence="2 3" key="1">
    <citation type="submission" date="2018-09" db="EMBL/GenBank/DDBJ databases">
        <title>Micromonospora sp. nov. MS1-9, isolated from a root of Musa sp.</title>
        <authorList>
            <person name="Kuncharoen N."/>
            <person name="Kudo T."/>
            <person name="Ohkuma M."/>
            <person name="Yuki M."/>
            <person name="Tanasupawat S."/>
        </authorList>
    </citation>
    <scope>NUCLEOTIDE SEQUENCE [LARGE SCALE GENOMIC DNA]</scope>
    <source>
        <strain evidence="2 3">MS1-9</strain>
    </source>
</reference>
<proteinExistence type="predicted"/>